<gene>
    <name evidence="1" type="ORF">TRIUR3_01715</name>
</gene>
<dbReference type="PANTHER" id="PTHR33672">
    <property type="entry name" value="YCF3-INTERACTING PROTEIN 1, CHLOROPLASTIC"/>
    <property type="match status" value="1"/>
</dbReference>
<dbReference type="EMBL" id="KD212196">
    <property type="protein sequence ID" value="EMS52031.1"/>
    <property type="molecule type" value="Genomic_DNA"/>
</dbReference>
<dbReference type="GO" id="GO:0048564">
    <property type="term" value="P:photosystem I assembly"/>
    <property type="evidence" value="ECO:0007669"/>
    <property type="project" value="InterPro"/>
</dbReference>
<accession>M7YY05</accession>
<proteinExistence type="predicted"/>
<dbReference type="AlphaFoldDB" id="M7YY05"/>
<organism evidence="1">
    <name type="scientific">Triticum urartu</name>
    <name type="common">Red wild einkorn</name>
    <name type="synonym">Crithodium urartu</name>
    <dbReference type="NCBI Taxonomy" id="4572"/>
    <lineage>
        <taxon>Eukaryota</taxon>
        <taxon>Viridiplantae</taxon>
        <taxon>Streptophyta</taxon>
        <taxon>Embryophyta</taxon>
        <taxon>Tracheophyta</taxon>
        <taxon>Spermatophyta</taxon>
        <taxon>Magnoliopsida</taxon>
        <taxon>Liliopsida</taxon>
        <taxon>Poales</taxon>
        <taxon>Poaceae</taxon>
        <taxon>BOP clade</taxon>
        <taxon>Pooideae</taxon>
        <taxon>Triticodae</taxon>
        <taxon>Triticeae</taxon>
        <taxon>Triticinae</taxon>
        <taxon>Triticum</taxon>
    </lineage>
</organism>
<protein>
    <submittedName>
        <fullName evidence="1">Uncharacterized protein</fullName>
    </submittedName>
</protein>
<evidence type="ECO:0000313" key="1">
    <source>
        <dbReference type="EMBL" id="EMS52031.1"/>
    </source>
</evidence>
<dbReference type="InterPro" id="IPR040340">
    <property type="entry name" value="CEST/Y3IP1"/>
</dbReference>
<dbReference type="PANTHER" id="PTHR33672:SF3">
    <property type="entry name" value="YCF3-INTERACTING PROTEIN 1, CHLOROPLASTIC"/>
    <property type="match status" value="1"/>
</dbReference>
<dbReference type="STRING" id="4572.M7YY05"/>
<sequence>MTHVVLELLQKNRDMTFGEVKLTIMIEDPRDVERKRLLGIEDPDELTRDDLADALVETWQYNIFLDVEQLVIIVLYDGSQQEASLVKVLI</sequence>
<dbReference type="GO" id="GO:0009535">
    <property type="term" value="C:chloroplast thylakoid membrane"/>
    <property type="evidence" value="ECO:0007669"/>
    <property type="project" value="InterPro"/>
</dbReference>
<reference evidence="1" key="1">
    <citation type="journal article" date="2013" name="Nature">
        <title>Draft genome of the wheat A-genome progenitor Triticum urartu.</title>
        <authorList>
            <person name="Ling H.Q."/>
            <person name="Zhao S."/>
            <person name="Liu D."/>
            <person name="Wang J."/>
            <person name="Sun H."/>
            <person name="Zhang C."/>
            <person name="Fan H."/>
            <person name="Li D."/>
            <person name="Dong L."/>
            <person name="Tao Y."/>
            <person name="Gao C."/>
            <person name="Wu H."/>
            <person name="Li Y."/>
            <person name="Cui Y."/>
            <person name="Guo X."/>
            <person name="Zheng S."/>
            <person name="Wang B."/>
            <person name="Yu K."/>
            <person name="Liang Q."/>
            <person name="Yang W."/>
            <person name="Lou X."/>
            <person name="Chen J."/>
            <person name="Feng M."/>
            <person name="Jian J."/>
            <person name="Zhang X."/>
            <person name="Luo G."/>
            <person name="Jiang Y."/>
            <person name="Liu J."/>
            <person name="Wang Z."/>
            <person name="Sha Y."/>
            <person name="Zhang B."/>
            <person name="Wu H."/>
            <person name="Tang D."/>
            <person name="Shen Q."/>
            <person name="Xue P."/>
            <person name="Zou S."/>
            <person name="Wang X."/>
            <person name="Liu X."/>
            <person name="Wang F."/>
            <person name="Yang Y."/>
            <person name="An X."/>
            <person name="Dong Z."/>
            <person name="Zhang K."/>
            <person name="Zhang X."/>
            <person name="Luo M.C."/>
            <person name="Dvorak J."/>
            <person name="Tong Y."/>
            <person name="Wang J."/>
            <person name="Yang H."/>
            <person name="Li Z."/>
            <person name="Wang D."/>
            <person name="Zhang A."/>
            <person name="Wang J."/>
        </authorList>
    </citation>
    <scope>NUCLEOTIDE SEQUENCE</scope>
</reference>
<dbReference type="GO" id="GO:0080183">
    <property type="term" value="P:response to photooxidative stress"/>
    <property type="evidence" value="ECO:0007669"/>
    <property type="project" value="InterPro"/>
</dbReference>
<name>M7YY05_TRIUA</name>